<dbReference type="AlphaFoldDB" id="A0A445N113"/>
<dbReference type="PANTHER" id="PTHR35093">
    <property type="entry name" value="OUTER MEMBRANE PROTEIN NMB0088-RELATED"/>
    <property type="match status" value="1"/>
</dbReference>
<evidence type="ECO:0000256" key="1">
    <source>
        <dbReference type="ARBA" id="ARBA00004571"/>
    </source>
</evidence>
<evidence type="ECO:0000256" key="5">
    <source>
        <dbReference type="ARBA" id="ARBA00022729"/>
    </source>
</evidence>
<proteinExistence type="inferred from homology"/>
<reference evidence="9" key="1">
    <citation type="submission" date="2018-01" db="EMBL/GenBank/DDBJ databases">
        <authorList>
            <person name="Regsiter A."/>
            <person name="William W."/>
        </authorList>
    </citation>
    <scope>NUCLEOTIDE SEQUENCE</scope>
    <source>
        <strain evidence="9">TRIP AH-1</strain>
    </source>
</reference>
<evidence type="ECO:0000256" key="6">
    <source>
        <dbReference type="ARBA" id="ARBA00023136"/>
    </source>
</evidence>
<name>A0A445N113_9BACT</name>
<keyword evidence="8" id="KW-1133">Transmembrane helix</keyword>
<dbReference type="Gene3D" id="2.40.160.60">
    <property type="entry name" value="Outer membrane protein transport protein (OMPP1/FadL/TodX)"/>
    <property type="match status" value="1"/>
</dbReference>
<evidence type="ECO:0000256" key="8">
    <source>
        <dbReference type="SAM" id="Phobius"/>
    </source>
</evidence>
<dbReference type="PANTHER" id="PTHR35093:SF8">
    <property type="entry name" value="OUTER MEMBRANE PROTEIN NMB0088-RELATED"/>
    <property type="match status" value="1"/>
</dbReference>
<organism evidence="9">
    <name type="scientific">uncultured Desulfobacterium sp</name>
    <dbReference type="NCBI Taxonomy" id="201089"/>
    <lineage>
        <taxon>Bacteria</taxon>
        <taxon>Pseudomonadati</taxon>
        <taxon>Thermodesulfobacteriota</taxon>
        <taxon>Desulfobacteria</taxon>
        <taxon>Desulfobacterales</taxon>
        <taxon>Desulfobacteriaceae</taxon>
        <taxon>Desulfobacterium</taxon>
        <taxon>environmental samples</taxon>
    </lineage>
</organism>
<evidence type="ECO:0000256" key="4">
    <source>
        <dbReference type="ARBA" id="ARBA00022692"/>
    </source>
</evidence>
<accession>A0A445N113</accession>
<evidence type="ECO:0000256" key="7">
    <source>
        <dbReference type="ARBA" id="ARBA00023237"/>
    </source>
</evidence>
<feature type="transmembrane region" description="Helical" evidence="8">
    <location>
        <begin position="7"/>
        <end position="26"/>
    </location>
</feature>
<evidence type="ECO:0000256" key="3">
    <source>
        <dbReference type="ARBA" id="ARBA00022452"/>
    </source>
</evidence>
<sequence>MAEGAHTVLIKVFISIFLAYFIISYSNNVYGGGFDNTGLGLQGMCMGNALTAIVDDSSSVYYNPAGLTLIPKDSWSAELYSSITPSNFQFSDNGITDKSHELFIVPGIFLARRYDKSAFGLGLYIPYAGGGTAYDNFQHTDLDLESFAAWFALTPAFAYRLGEKVALGIGVSLYYGQIENENLYFPGATPCVLPMKSKYDGIAGYGGHIGLMYKPYSKVRFGLTARSQIPIKMDGWVKTAGVRKDSEVEMTFPSSFDFGLGYFPNQKITIGLSCSYRLWGHMDEIDFKTEHIQNSEKTYYNNSWLTGIGIDYKIDSKYALKGGFKYIEGATKEKGIHPSSNDLDFLASVIGIGCKITKSIELNIAFMYVYGFEESYGSKKYDEDQPSLIFGFRYISNHLLE</sequence>
<keyword evidence="4 8" id="KW-0812">Transmembrane</keyword>
<gene>
    <name evidence="9" type="ORF">PITCH_A590007</name>
</gene>
<evidence type="ECO:0008006" key="10">
    <source>
        <dbReference type="Google" id="ProtNLM"/>
    </source>
</evidence>
<dbReference type="GO" id="GO:0009279">
    <property type="term" value="C:cell outer membrane"/>
    <property type="evidence" value="ECO:0007669"/>
    <property type="project" value="UniProtKB-SubCell"/>
</dbReference>
<dbReference type="Pfam" id="PF03349">
    <property type="entry name" value="Toluene_X"/>
    <property type="match status" value="1"/>
</dbReference>
<dbReference type="SUPFAM" id="SSF56935">
    <property type="entry name" value="Porins"/>
    <property type="match status" value="1"/>
</dbReference>
<keyword evidence="6 8" id="KW-0472">Membrane</keyword>
<keyword evidence="5" id="KW-0732">Signal</keyword>
<dbReference type="InterPro" id="IPR005017">
    <property type="entry name" value="OMPP1/FadL/TodX"/>
</dbReference>
<keyword evidence="7" id="KW-0998">Cell outer membrane</keyword>
<dbReference type="GO" id="GO:0015483">
    <property type="term" value="F:long-chain fatty acid transporting porin activity"/>
    <property type="evidence" value="ECO:0007669"/>
    <property type="project" value="TreeGrafter"/>
</dbReference>
<protein>
    <recommendedName>
        <fullName evidence="10">Membrane protein involved in aromatic hydrocarbon degradation</fullName>
    </recommendedName>
</protein>
<comment type="similarity">
    <text evidence="2">Belongs to the OmpP1/FadL family.</text>
</comment>
<dbReference type="EMBL" id="OJIN01000202">
    <property type="protein sequence ID" value="SPD75436.1"/>
    <property type="molecule type" value="Genomic_DNA"/>
</dbReference>
<evidence type="ECO:0000256" key="2">
    <source>
        <dbReference type="ARBA" id="ARBA00008163"/>
    </source>
</evidence>
<keyword evidence="3" id="KW-1134">Transmembrane beta strand</keyword>
<comment type="subcellular location">
    <subcellularLocation>
        <location evidence="1">Cell outer membrane</location>
        <topology evidence="1">Multi-pass membrane protein</topology>
    </subcellularLocation>
</comment>
<evidence type="ECO:0000313" key="9">
    <source>
        <dbReference type="EMBL" id="SPD75436.1"/>
    </source>
</evidence>